<evidence type="ECO:0000313" key="7">
    <source>
        <dbReference type="Proteomes" id="UP001497497"/>
    </source>
</evidence>
<proteinExistence type="inferred from homology"/>
<dbReference type="SUPFAM" id="SSF57501">
    <property type="entry name" value="Cystine-knot cytokines"/>
    <property type="match status" value="1"/>
</dbReference>
<sequence>RAKRSVECPVPANIPDLVKDLNLNASQFLGRLVNEEDGYAPLPRDQPAAGDCPQESGSWWPRSEDNLRSTCPWIMNETVLGADFYPRKIQQAVCLCSHCISANAMSCTYLRQQVTVFRRGACKDGLAVMTRVNIDINVGCYCA</sequence>
<dbReference type="Gene3D" id="2.10.90.10">
    <property type="entry name" value="Cystine-knot cytokines"/>
    <property type="match status" value="1"/>
</dbReference>
<evidence type="ECO:0000256" key="4">
    <source>
        <dbReference type="ARBA" id="ARBA00022729"/>
    </source>
</evidence>
<protein>
    <submittedName>
        <fullName evidence="6">Uncharacterized protein</fullName>
    </submittedName>
</protein>
<keyword evidence="3" id="KW-0964">Secreted</keyword>
<comment type="similarity">
    <text evidence="2">Belongs to the IL-17 family.</text>
</comment>
<dbReference type="InterPro" id="IPR010345">
    <property type="entry name" value="IL-17_fam"/>
</dbReference>
<reference evidence="6 7" key="1">
    <citation type="submission" date="2024-04" db="EMBL/GenBank/DDBJ databases">
        <authorList>
            <consortium name="Genoscope - CEA"/>
            <person name="William W."/>
        </authorList>
    </citation>
    <scope>NUCLEOTIDE SEQUENCE [LARGE SCALE GENOMIC DNA]</scope>
</reference>
<dbReference type="EMBL" id="CAXITT010000221">
    <property type="protein sequence ID" value="CAL1536114.1"/>
    <property type="molecule type" value="Genomic_DNA"/>
</dbReference>
<evidence type="ECO:0000256" key="3">
    <source>
        <dbReference type="ARBA" id="ARBA00022525"/>
    </source>
</evidence>
<keyword evidence="4" id="KW-0732">Signal</keyword>
<dbReference type="Proteomes" id="UP001497497">
    <property type="component" value="Unassembled WGS sequence"/>
</dbReference>
<dbReference type="GO" id="GO:0005125">
    <property type="term" value="F:cytokine activity"/>
    <property type="evidence" value="ECO:0007669"/>
    <property type="project" value="InterPro"/>
</dbReference>
<keyword evidence="7" id="KW-1185">Reference proteome</keyword>
<accession>A0AAV2HQW3</accession>
<gene>
    <name evidence="6" type="ORF">GSLYS_00010027001</name>
</gene>
<feature type="non-terminal residue" evidence="6">
    <location>
        <position position="1"/>
    </location>
</feature>
<feature type="region of interest" description="Disordered" evidence="5">
    <location>
        <begin position="39"/>
        <end position="61"/>
    </location>
</feature>
<evidence type="ECO:0000256" key="2">
    <source>
        <dbReference type="ARBA" id="ARBA00007236"/>
    </source>
</evidence>
<feature type="non-terminal residue" evidence="6">
    <location>
        <position position="143"/>
    </location>
</feature>
<organism evidence="6 7">
    <name type="scientific">Lymnaea stagnalis</name>
    <name type="common">Great pond snail</name>
    <name type="synonym">Helix stagnalis</name>
    <dbReference type="NCBI Taxonomy" id="6523"/>
    <lineage>
        <taxon>Eukaryota</taxon>
        <taxon>Metazoa</taxon>
        <taxon>Spiralia</taxon>
        <taxon>Lophotrochozoa</taxon>
        <taxon>Mollusca</taxon>
        <taxon>Gastropoda</taxon>
        <taxon>Heterobranchia</taxon>
        <taxon>Euthyneura</taxon>
        <taxon>Panpulmonata</taxon>
        <taxon>Hygrophila</taxon>
        <taxon>Lymnaeoidea</taxon>
        <taxon>Lymnaeidae</taxon>
        <taxon>Lymnaea</taxon>
    </lineage>
</organism>
<evidence type="ECO:0000256" key="1">
    <source>
        <dbReference type="ARBA" id="ARBA00004613"/>
    </source>
</evidence>
<evidence type="ECO:0000256" key="5">
    <source>
        <dbReference type="SAM" id="MobiDB-lite"/>
    </source>
</evidence>
<comment type="subcellular location">
    <subcellularLocation>
        <location evidence="1">Secreted</location>
    </subcellularLocation>
</comment>
<name>A0AAV2HQW3_LYMST</name>
<dbReference type="InterPro" id="IPR029034">
    <property type="entry name" value="Cystine-knot_cytokine"/>
</dbReference>
<dbReference type="GO" id="GO:0005576">
    <property type="term" value="C:extracellular region"/>
    <property type="evidence" value="ECO:0007669"/>
    <property type="project" value="UniProtKB-SubCell"/>
</dbReference>
<comment type="caution">
    <text evidence="6">The sequence shown here is derived from an EMBL/GenBank/DDBJ whole genome shotgun (WGS) entry which is preliminary data.</text>
</comment>
<dbReference type="Pfam" id="PF06083">
    <property type="entry name" value="IL17"/>
    <property type="match status" value="1"/>
</dbReference>
<evidence type="ECO:0000313" key="6">
    <source>
        <dbReference type="EMBL" id="CAL1536114.1"/>
    </source>
</evidence>
<dbReference type="AlphaFoldDB" id="A0AAV2HQW3"/>